<gene>
    <name evidence="1" type="ORF">S01H4_48541</name>
</gene>
<comment type="caution">
    <text evidence="1">The sequence shown here is derived from an EMBL/GenBank/DDBJ whole genome shotgun (WGS) entry which is preliminary data.</text>
</comment>
<name>X1C7F5_9ZZZZ</name>
<protein>
    <submittedName>
        <fullName evidence="1">Uncharacterized protein</fullName>
    </submittedName>
</protein>
<reference evidence="1" key="1">
    <citation type="journal article" date="2014" name="Front. Microbiol.">
        <title>High frequency of phylogenetically diverse reductive dehalogenase-homologous genes in deep subseafloor sedimentary metagenomes.</title>
        <authorList>
            <person name="Kawai M."/>
            <person name="Futagami T."/>
            <person name="Toyoda A."/>
            <person name="Takaki Y."/>
            <person name="Nishi S."/>
            <person name="Hori S."/>
            <person name="Arai W."/>
            <person name="Tsubouchi T."/>
            <person name="Morono Y."/>
            <person name="Uchiyama I."/>
            <person name="Ito T."/>
            <person name="Fujiyama A."/>
            <person name="Inagaki F."/>
            <person name="Takami H."/>
        </authorList>
    </citation>
    <scope>NUCLEOTIDE SEQUENCE</scope>
    <source>
        <strain evidence="1">Expedition CK06-06</strain>
    </source>
</reference>
<organism evidence="1">
    <name type="scientific">marine sediment metagenome</name>
    <dbReference type="NCBI Taxonomy" id="412755"/>
    <lineage>
        <taxon>unclassified sequences</taxon>
        <taxon>metagenomes</taxon>
        <taxon>ecological metagenomes</taxon>
    </lineage>
</organism>
<sequence length="93" mass="11256">MRNHLRYVNITDWFDITNIEHLKAWMHLEDVGVWPIDFIPDEVEFNSYWQIVISSKMSCQYVKEKIEEDRITNGYINELNSLKEKIEMIFEGD</sequence>
<dbReference type="EMBL" id="BART01027374">
    <property type="protein sequence ID" value="GAG92328.1"/>
    <property type="molecule type" value="Genomic_DNA"/>
</dbReference>
<dbReference type="AlphaFoldDB" id="X1C7F5"/>
<accession>X1C7F5</accession>
<proteinExistence type="predicted"/>
<evidence type="ECO:0000313" key="1">
    <source>
        <dbReference type="EMBL" id="GAG92328.1"/>
    </source>
</evidence>